<accession>A0A382L200</accession>
<feature type="domain" description="Ig-like" evidence="2">
    <location>
        <begin position="81"/>
        <end position="196"/>
    </location>
</feature>
<dbReference type="PANTHER" id="PTHR41775:SF1">
    <property type="entry name" value="PEPTIDASE M6-LIKE DOMAIN-CONTAINING PROTEIN"/>
    <property type="match status" value="1"/>
</dbReference>
<reference evidence="4" key="1">
    <citation type="submission" date="2018-05" db="EMBL/GenBank/DDBJ databases">
        <authorList>
            <person name="Lanie J.A."/>
            <person name="Ng W.-L."/>
            <person name="Kazmierczak K.M."/>
            <person name="Andrzejewski T.M."/>
            <person name="Davidsen T.M."/>
            <person name="Wayne K.J."/>
            <person name="Tettelin H."/>
            <person name="Glass J.I."/>
            <person name="Rusch D."/>
            <person name="Podicherti R."/>
            <person name="Tsui H.-C.T."/>
            <person name="Winkler M.E."/>
        </authorList>
    </citation>
    <scope>NUCLEOTIDE SEQUENCE</scope>
</reference>
<feature type="non-terminal residue" evidence="4">
    <location>
        <position position="1"/>
    </location>
</feature>
<evidence type="ECO:0008006" key="5">
    <source>
        <dbReference type="Google" id="ProtNLM"/>
    </source>
</evidence>
<dbReference type="Pfam" id="PF19078">
    <property type="entry name" value="Big_12"/>
    <property type="match status" value="1"/>
</dbReference>
<feature type="region of interest" description="Disordered" evidence="1">
    <location>
        <begin position="150"/>
        <end position="176"/>
    </location>
</feature>
<feature type="region of interest" description="Disordered" evidence="1">
    <location>
        <begin position="1"/>
        <end position="23"/>
    </location>
</feature>
<dbReference type="InterPro" id="IPR044048">
    <property type="entry name" value="Big_12"/>
</dbReference>
<protein>
    <recommendedName>
        <fullName evidence="5">Bacterial Ig-like domain-containing protein</fullName>
    </recommendedName>
</protein>
<feature type="non-terminal residue" evidence="4">
    <location>
        <position position="408"/>
    </location>
</feature>
<proteinExistence type="predicted"/>
<gene>
    <name evidence="4" type="ORF">METZ01_LOCUS283630</name>
</gene>
<dbReference type="AlphaFoldDB" id="A0A382L200"/>
<evidence type="ECO:0000256" key="1">
    <source>
        <dbReference type="SAM" id="MobiDB-lite"/>
    </source>
</evidence>
<dbReference type="EMBL" id="UINC01084281">
    <property type="protein sequence ID" value="SVC30776.1"/>
    <property type="molecule type" value="Genomic_DNA"/>
</dbReference>
<dbReference type="Pfam" id="PF13750">
    <property type="entry name" value="Big_3_3"/>
    <property type="match status" value="1"/>
</dbReference>
<dbReference type="InterPro" id="IPR022038">
    <property type="entry name" value="Ig-like_bact"/>
</dbReference>
<dbReference type="Gene3D" id="2.60.40.10">
    <property type="entry name" value="Immunoglobulins"/>
    <property type="match status" value="1"/>
</dbReference>
<dbReference type="PANTHER" id="PTHR41775">
    <property type="entry name" value="SECRETED PROTEIN-RELATED"/>
    <property type="match status" value="1"/>
</dbReference>
<feature type="domain" description="Bacterial Ig-like" evidence="3">
    <location>
        <begin position="207"/>
        <end position="300"/>
    </location>
</feature>
<sequence length="408" mass="41855">NAGYPASTSQSNNTVTLNDTTAPTSNSISIAGGAVYTSSTSVTLTLTSTGASQMRFKNELGGTWSSYEPYATSKSWKLDSTEGTNTVYVQFRDAVGNEASAVDNTIILDSVAPTVTVASPNGGEVWSGTKIITWNTTDANSSSRVISVSTNGGSSYTTLSSSASDSGSYSWDTTGTSDSSTVRINVTVTDKAGNTASDISNVNFVIDNTAPTMTLTSSAVADGGTHNAAVTMAFTSSESTSNFVEDDISVSNGTLSSFVGTGTTYTATITPTGSSPSVVVGSNKFTDSAGNNNTVSNTYNWTHDATPPTGNSISINGGASYTNSTSVTLTLASTGASQMRFKNESSGTYTSYEAYATSKSWTLANSEGTNTVYVQFKDVVGNVASAVSDTIDFDTTSPTMTLTASAVA</sequence>
<name>A0A382L200_9ZZZZ</name>
<evidence type="ECO:0000259" key="2">
    <source>
        <dbReference type="Pfam" id="PF13750"/>
    </source>
</evidence>
<evidence type="ECO:0000259" key="3">
    <source>
        <dbReference type="Pfam" id="PF19078"/>
    </source>
</evidence>
<organism evidence="4">
    <name type="scientific">marine metagenome</name>
    <dbReference type="NCBI Taxonomy" id="408172"/>
    <lineage>
        <taxon>unclassified sequences</taxon>
        <taxon>metagenomes</taxon>
        <taxon>ecological metagenomes</taxon>
    </lineage>
</organism>
<evidence type="ECO:0000313" key="4">
    <source>
        <dbReference type="EMBL" id="SVC30776.1"/>
    </source>
</evidence>
<dbReference type="InterPro" id="IPR013783">
    <property type="entry name" value="Ig-like_fold"/>
</dbReference>